<dbReference type="PANTHER" id="PTHR13090">
    <property type="entry name" value="ARGININE-HYDROXYLASE NDUFAF5, MITOCHONDRIAL"/>
    <property type="match status" value="1"/>
</dbReference>
<name>A0ABS5DWV4_9BURK</name>
<comment type="caution">
    <text evidence="3">The sequence shown here is derived from an EMBL/GenBank/DDBJ whole genome shotgun (WGS) entry which is preliminary data.</text>
</comment>
<sequence length="297" mass="32853">MSVSRSPDAPLARVDVVAAARVKRRLAHAADSPWLHQEAASRMAERLSFIKRQPAVVMDWSPDAPLPSGTLAKASPQARVLYVRDAEQALVPAPWWRRLAGRGAHERWMSPSMAAGSQAQMLWSNMGLHLEPDVLAVMRQWRAAMAADSFVMFTTLGPGSLPSLRALYAECGWGEPHAPLTDMHDLGDMLVEAGFADPVMDQEILTLHYATPEALLQELREIGMNLSPGRFAGLRSRTWLTELKSALKRQADANGRIPLQLELVYGHAFRAADRGPTLSADTRIPLDDMKLMLRKRP</sequence>
<protein>
    <submittedName>
        <fullName evidence="3">Biotin synthase</fullName>
    </submittedName>
</protein>
<dbReference type="InterPro" id="IPR050602">
    <property type="entry name" value="Malonyl-ACP_OMT"/>
</dbReference>
<reference evidence="3 4" key="1">
    <citation type="submission" date="2021-04" db="EMBL/GenBank/DDBJ databases">
        <title>The genome sequence of type strain Ideonella paludis KCTC 32238.</title>
        <authorList>
            <person name="Liu Y."/>
        </authorList>
    </citation>
    <scope>NUCLEOTIDE SEQUENCE [LARGE SCALE GENOMIC DNA]</scope>
    <source>
        <strain evidence="3 4">KCTC 32238</strain>
    </source>
</reference>
<dbReference type="PANTHER" id="PTHR13090:SF1">
    <property type="entry name" value="ARGININE-HYDROXYLASE NDUFAF5, MITOCHONDRIAL"/>
    <property type="match status" value="1"/>
</dbReference>
<evidence type="ECO:0000256" key="1">
    <source>
        <dbReference type="ARBA" id="ARBA00022603"/>
    </source>
</evidence>
<proteinExistence type="predicted"/>
<dbReference type="SUPFAM" id="SSF53335">
    <property type="entry name" value="S-adenosyl-L-methionine-dependent methyltransferases"/>
    <property type="match status" value="1"/>
</dbReference>
<keyword evidence="2" id="KW-0808">Transferase</keyword>
<dbReference type="EMBL" id="JAGQDG010000003">
    <property type="protein sequence ID" value="MBQ0935554.1"/>
    <property type="molecule type" value="Genomic_DNA"/>
</dbReference>
<evidence type="ECO:0000313" key="3">
    <source>
        <dbReference type="EMBL" id="MBQ0935554.1"/>
    </source>
</evidence>
<dbReference type="InterPro" id="IPR029063">
    <property type="entry name" value="SAM-dependent_MTases_sf"/>
</dbReference>
<accession>A0ABS5DWV4</accession>
<keyword evidence="4" id="KW-1185">Reference proteome</keyword>
<dbReference type="Proteomes" id="UP000672097">
    <property type="component" value="Unassembled WGS sequence"/>
</dbReference>
<organism evidence="3 4">
    <name type="scientific">Ideonella paludis</name>
    <dbReference type="NCBI Taxonomy" id="1233411"/>
    <lineage>
        <taxon>Bacteria</taxon>
        <taxon>Pseudomonadati</taxon>
        <taxon>Pseudomonadota</taxon>
        <taxon>Betaproteobacteria</taxon>
        <taxon>Burkholderiales</taxon>
        <taxon>Sphaerotilaceae</taxon>
        <taxon>Ideonella</taxon>
    </lineage>
</organism>
<dbReference type="Gene3D" id="3.40.50.150">
    <property type="entry name" value="Vaccinia Virus protein VP39"/>
    <property type="match status" value="1"/>
</dbReference>
<evidence type="ECO:0000256" key="2">
    <source>
        <dbReference type="ARBA" id="ARBA00022679"/>
    </source>
</evidence>
<keyword evidence="1" id="KW-0489">Methyltransferase</keyword>
<evidence type="ECO:0000313" key="4">
    <source>
        <dbReference type="Proteomes" id="UP000672097"/>
    </source>
</evidence>
<gene>
    <name evidence="3" type="ORF">KAK11_09465</name>
</gene>
<dbReference type="RefSeq" id="WP_210808601.1">
    <property type="nucleotide sequence ID" value="NZ_JAGQDG010000003.1"/>
</dbReference>